<dbReference type="GO" id="GO:0009927">
    <property type="term" value="F:histidine phosphotransfer kinase activity"/>
    <property type="evidence" value="ECO:0007669"/>
    <property type="project" value="TreeGrafter"/>
</dbReference>
<keyword evidence="11 13" id="KW-0472">Membrane</keyword>
<evidence type="ECO:0000256" key="13">
    <source>
        <dbReference type="SAM" id="Phobius"/>
    </source>
</evidence>
<keyword evidence="13" id="KW-1133">Transmembrane helix</keyword>
<feature type="transmembrane region" description="Helical" evidence="13">
    <location>
        <begin position="89"/>
        <end position="108"/>
    </location>
</feature>
<dbReference type="Gene3D" id="1.10.287.130">
    <property type="match status" value="1"/>
</dbReference>
<reference evidence="15 16" key="1">
    <citation type="submission" date="2017-11" db="EMBL/GenBank/DDBJ databases">
        <title>Draft genome sequence of Rhizobiales bacterium SY3-13.</title>
        <authorList>
            <person name="Sun C."/>
        </authorList>
    </citation>
    <scope>NUCLEOTIDE SEQUENCE [LARGE SCALE GENOMIC DNA]</scope>
    <source>
        <strain evidence="15 16">SY3-13</strain>
    </source>
</reference>
<proteinExistence type="predicted"/>
<evidence type="ECO:0000256" key="12">
    <source>
        <dbReference type="SAM" id="MobiDB-lite"/>
    </source>
</evidence>
<evidence type="ECO:0000256" key="3">
    <source>
        <dbReference type="ARBA" id="ARBA00012438"/>
    </source>
</evidence>
<comment type="catalytic activity">
    <reaction evidence="1">
        <text>ATP + protein L-histidine = ADP + protein N-phospho-L-histidine.</text>
        <dbReference type="EC" id="2.7.13.3"/>
    </reaction>
</comment>
<dbReference type="SMART" id="SM00387">
    <property type="entry name" value="HATPase_c"/>
    <property type="match status" value="1"/>
</dbReference>
<protein>
    <recommendedName>
        <fullName evidence="3">histidine kinase</fullName>
        <ecNumber evidence="3">2.7.13.3</ecNumber>
    </recommendedName>
</protein>
<keyword evidence="8" id="KW-0418">Kinase</keyword>
<dbReference type="PANTHER" id="PTHR43047">
    <property type="entry name" value="TWO-COMPONENT HISTIDINE PROTEIN KINASE"/>
    <property type="match status" value="1"/>
</dbReference>
<feature type="transmembrane region" description="Helical" evidence="13">
    <location>
        <begin position="120"/>
        <end position="140"/>
    </location>
</feature>
<keyword evidence="4" id="KW-1003">Cell membrane</keyword>
<evidence type="ECO:0000256" key="8">
    <source>
        <dbReference type="ARBA" id="ARBA00022777"/>
    </source>
</evidence>
<dbReference type="EMBL" id="PHIG01000063">
    <property type="protein sequence ID" value="PJK27621.1"/>
    <property type="molecule type" value="Genomic_DNA"/>
</dbReference>
<dbReference type="Pfam" id="PF02518">
    <property type="entry name" value="HATPase_c"/>
    <property type="match status" value="1"/>
</dbReference>
<dbReference type="Gene3D" id="3.30.565.10">
    <property type="entry name" value="Histidine kinase-like ATPase, C-terminal domain"/>
    <property type="match status" value="1"/>
</dbReference>
<dbReference type="InterPro" id="IPR036890">
    <property type="entry name" value="HATPase_C_sf"/>
</dbReference>
<dbReference type="InterPro" id="IPR003594">
    <property type="entry name" value="HATPase_dom"/>
</dbReference>
<evidence type="ECO:0000256" key="11">
    <source>
        <dbReference type="ARBA" id="ARBA00023136"/>
    </source>
</evidence>
<evidence type="ECO:0000313" key="16">
    <source>
        <dbReference type="Proteomes" id="UP000229498"/>
    </source>
</evidence>
<keyword evidence="7" id="KW-0547">Nucleotide-binding</keyword>
<dbReference type="EC" id="2.7.13.3" evidence="3"/>
<dbReference type="CDD" id="cd00082">
    <property type="entry name" value="HisKA"/>
    <property type="match status" value="1"/>
</dbReference>
<dbReference type="SMART" id="SM00388">
    <property type="entry name" value="HisKA"/>
    <property type="match status" value="1"/>
</dbReference>
<dbReference type="FunFam" id="3.30.565.10:FF:000023">
    <property type="entry name" value="PAS domain-containing sensor histidine kinase"/>
    <property type="match status" value="1"/>
</dbReference>
<dbReference type="PANTHER" id="PTHR43047:SF63">
    <property type="entry name" value="HISTIDINE KINASE"/>
    <property type="match status" value="1"/>
</dbReference>
<feature type="transmembrane region" description="Helical" evidence="13">
    <location>
        <begin position="170"/>
        <end position="188"/>
    </location>
</feature>
<feature type="transmembrane region" description="Helical" evidence="13">
    <location>
        <begin position="194"/>
        <end position="217"/>
    </location>
</feature>
<dbReference type="SUPFAM" id="SSF55874">
    <property type="entry name" value="ATPase domain of HSP90 chaperone/DNA topoisomerase II/histidine kinase"/>
    <property type="match status" value="1"/>
</dbReference>
<dbReference type="GO" id="GO:0005886">
    <property type="term" value="C:plasma membrane"/>
    <property type="evidence" value="ECO:0007669"/>
    <property type="project" value="UniProtKB-SubCell"/>
</dbReference>
<keyword evidence="10" id="KW-0902">Two-component regulatory system</keyword>
<feature type="region of interest" description="Disordered" evidence="12">
    <location>
        <begin position="1"/>
        <end position="20"/>
    </location>
</feature>
<sequence length="497" mass="54936">MINKMHDKSRDTTPGSVSAASPVQYGATEYAAIRKLTLVFRDSELESRFRHEQLQRSLPVIRLALFCGIVLYALFGVLDWYLIERNLDIVLAIRFCFGIGLMSIFVGLTYSRRFLDYAQIVLSLAMLSAGLAIVAMTAIIDRPAAETYYAGLIMVIIYAATLVRIRFVHVIAVSLIIAAAYFAVATLINPIPRWALVSNMFFLTMTVGVGIFASYALELSSRQKFAHTVALESATDVAIRLRNEAISANNAKTEFLATMSHELRTPLNAVLGFSEVMKAEMFGPIGSPRYREYASDIHNSAEHLLAIINDILDITKADAGRMELEEHDVDASNILRNAIRICYDLAAKKGVRVTTEFPEWTPVVRVDKRLMQQVVVNLLSNAIKFTPSAGEVNARLYFEDGGACRIAITDTGIGIPAEDQERVFEPFTQLQDAFARDHGGTGLGLPLVRRITELHGGRVWLSSRLGEGTQVVVELPKSRTAGFAELQDTPVRTLKSA</sequence>
<evidence type="ECO:0000256" key="7">
    <source>
        <dbReference type="ARBA" id="ARBA00022741"/>
    </source>
</evidence>
<dbReference type="InterPro" id="IPR004358">
    <property type="entry name" value="Sig_transdc_His_kin-like_C"/>
</dbReference>
<keyword evidence="16" id="KW-1185">Reference proteome</keyword>
<evidence type="ECO:0000256" key="5">
    <source>
        <dbReference type="ARBA" id="ARBA00022553"/>
    </source>
</evidence>
<evidence type="ECO:0000256" key="9">
    <source>
        <dbReference type="ARBA" id="ARBA00022840"/>
    </source>
</evidence>
<evidence type="ECO:0000256" key="6">
    <source>
        <dbReference type="ARBA" id="ARBA00022679"/>
    </source>
</evidence>
<evidence type="ECO:0000256" key="2">
    <source>
        <dbReference type="ARBA" id="ARBA00004236"/>
    </source>
</evidence>
<feature type="transmembrane region" description="Helical" evidence="13">
    <location>
        <begin position="146"/>
        <end position="163"/>
    </location>
</feature>
<dbReference type="Pfam" id="PF00512">
    <property type="entry name" value="HisKA"/>
    <property type="match status" value="1"/>
</dbReference>
<dbReference type="InterPro" id="IPR036097">
    <property type="entry name" value="HisK_dim/P_sf"/>
</dbReference>
<evidence type="ECO:0000256" key="1">
    <source>
        <dbReference type="ARBA" id="ARBA00000085"/>
    </source>
</evidence>
<comment type="subcellular location">
    <subcellularLocation>
        <location evidence="2">Cell membrane</location>
    </subcellularLocation>
</comment>
<dbReference type="Proteomes" id="UP000229498">
    <property type="component" value="Unassembled WGS sequence"/>
</dbReference>
<keyword evidence="9" id="KW-0067">ATP-binding</keyword>
<dbReference type="CDD" id="cd16922">
    <property type="entry name" value="HATPase_EvgS-ArcB-TorS-like"/>
    <property type="match status" value="1"/>
</dbReference>
<dbReference type="AlphaFoldDB" id="A0A2M9FVZ6"/>
<dbReference type="GO" id="GO:0000155">
    <property type="term" value="F:phosphorelay sensor kinase activity"/>
    <property type="evidence" value="ECO:0007669"/>
    <property type="project" value="InterPro"/>
</dbReference>
<gene>
    <name evidence="15" type="ORF">CVT23_22185</name>
</gene>
<feature type="transmembrane region" description="Helical" evidence="13">
    <location>
        <begin position="60"/>
        <end position="83"/>
    </location>
</feature>
<dbReference type="GO" id="GO:0005524">
    <property type="term" value="F:ATP binding"/>
    <property type="evidence" value="ECO:0007669"/>
    <property type="project" value="UniProtKB-KW"/>
</dbReference>
<dbReference type="SUPFAM" id="SSF47384">
    <property type="entry name" value="Homodimeric domain of signal transducing histidine kinase"/>
    <property type="match status" value="1"/>
</dbReference>
<organism evidence="15 16">
    <name type="scientific">Minwuia thermotolerans</name>
    <dbReference type="NCBI Taxonomy" id="2056226"/>
    <lineage>
        <taxon>Bacteria</taxon>
        <taxon>Pseudomonadati</taxon>
        <taxon>Pseudomonadota</taxon>
        <taxon>Alphaproteobacteria</taxon>
        <taxon>Minwuiales</taxon>
        <taxon>Minwuiaceae</taxon>
        <taxon>Minwuia</taxon>
    </lineage>
</organism>
<keyword evidence="5" id="KW-0597">Phosphoprotein</keyword>
<keyword evidence="6" id="KW-0808">Transferase</keyword>
<feature type="compositionally biased region" description="Basic and acidic residues" evidence="12">
    <location>
        <begin position="1"/>
        <end position="11"/>
    </location>
</feature>
<evidence type="ECO:0000259" key="14">
    <source>
        <dbReference type="PROSITE" id="PS50109"/>
    </source>
</evidence>
<evidence type="ECO:0000256" key="10">
    <source>
        <dbReference type="ARBA" id="ARBA00023012"/>
    </source>
</evidence>
<evidence type="ECO:0000313" key="15">
    <source>
        <dbReference type="EMBL" id="PJK27621.1"/>
    </source>
</evidence>
<comment type="caution">
    <text evidence="15">The sequence shown here is derived from an EMBL/GenBank/DDBJ whole genome shotgun (WGS) entry which is preliminary data.</text>
</comment>
<evidence type="ECO:0000256" key="4">
    <source>
        <dbReference type="ARBA" id="ARBA00022475"/>
    </source>
</evidence>
<dbReference type="InterPro" id="IPR005467">
    <property type="entry name" value="His_kinase_dom"/>
</dbReference>
<dbReference type="PRINTS" id="PR00344">
    <property type="entry name" value="BCTRLSENSOR"/>
</dbReference>
<name>A0A2M9FVZ6_9PROT</name>
<accession>A0A2M9FVZ6</accession>
<dbReference type="InterPro" id="IPR003661">
    <property type="entry name" value="HisK_dim/P_dom"/>
</dbReference>
<feature type="domain" description="Histidine kinase" evidence="14">
    <location>
        <begin position="258"/>
        <end position="479"/>
    </location>
</feature>
<keyword evidence="13" id="KW-0812">Transmembrane</keyword>
<dbReference type="PROSITE" id="PS50109">
    <property type="entry name" value="HIS_KIN"/>
    <property type="match status" value="1"/>
</dbReference>